<sequence>MPKGTREPWINRVRCDNLHTEIRCARRFTSSHSSLQKKQQQLRSLVGSNTNDLAMAFDGVWQVSENHNFEAFLIVLGIPANQRKLAMDDNLEMEIKQQGNKFTVVEKSCFGTKSSEWSLDEEFENTLANGSQVKGTFSLIKSNRLEGHFKILPDGKDFIIIREAEGDKLEQVGKGE</sequence>
<dbReference type="Proteomes" id="UP000287033">
    <property type="component" value="Unassembled WGS sequence"/>
</dbReference>
<evidence type="ECO:0000259" key="2">
    <source>
        <dbReference type="PROSITE" id="PS00214"/>
    </source>
</evidence>
<protein>
    <recommendedName>
        <fullName evidence="2">Cytosolic fatty-acid binding proteins domain-containing protein</fullName>
    </recommendedName>
</protein>
<dbReference type="PANTHER" id="PTHR11955">
    <property type="entry name" value="FATTY ACID BINDING PROTEIN"/>
    <property type="match status" value="1"/>
</dbReference>
<evidence type="ECO:0000313" key="3">
    <source>
        <dbReference type="EMBL" id="GCC31090.1"/>
    </source>
</evidence>
<organism evidence="3 4">
    <name type="scientific">Chiloscyllium punctatum</name>
    <name type="common">Brownbanded bambooshark</name>
    <name type="synonym">Hemiscyllium punctatum</name>
    <dbReference type="NCBI Taxonomy" id="137246"/>
    <lineage>
        <taxon>Eukaryota</taxon>
        <taxon>Metazoa</taxon>
        <taxon>Chordata</taxon>
        <taxon>Craniata</taxon>
        <taxon>Vertebrata</taxon>
        <taxon>Chondrichthyes</taxon>
        <taxon>Elasmobranchii</taxon>
        <taxon>Galeomorphii</taxon>
        <taxon>Galeoidea</taxon>
        <taxon>Orectolobiformes</taxon>
        <taxon>Hemiscylliidae</taxon>
        <taxon>Chiloscyllium</taxon>
    </lineage>
</organism>
<dbReference type="PRINTS" id="PR00178">
    <property type="entry name" value="FATTYACIDBP"/>
</dbReference>
<proteinExistence type="inferred from homology"/>
<comment type="similarity">
    <text evidence="1">Belongs to the calycin superfamily. Fatty-acid binding protein (FABP) family.</text>
</comment>
<dbReference type="InterPro" id="IPR031259">
    <property type="entry name" value="ILBP"/>
</dbReference>
<dbReference type="AlphaFoldDB" id="A0A401SL27"/>
<name>A0A401SL27_CHIPU</name>
<dbReference type="PROSITE" id="PS00214">
    <property type="entry name" value="FABP"/>
    <property type="match status" value="1"/>
</dbReference>
<dbReference type="STRING" id="137246.A0A401SL27"/>
<evidence type="ECO:0000313" key="4">
    <source>
        <dbReference type="Proteomes" id="UP000287033"/>
    </source>
</evidence>
<reference evidence="3 4" key="1">
    <citation type="journal article" date="2018" name="Nat. Ecol. Evol.">
        <title>Shark genomes provide insights into elasmobranch evolution and the origin of vertebrates.</title>
        <authorList>
            <person name="Hara Y"/>
            <person name="Yamaguchi K"/>
            <person name="Onimaru K"/>
            <person name="Kadota M"/>
            <person name="Koyanagi M"/>
            <person name="Keeley SD"/>
            <person name="Tatsumi K"/>
            <person name="Tanaka K"/>
            <person name="Motone F"/>
            <person name="Kageyama Y"/>
            <person name="Nozu R"/>
            <person name="Adachi N"/>
            <person name="Nishimura O"/>
            <person name="Nakagawa R"/>
            <person name="Tanegashima C"/>
            <person name="Kiyatake I"/>
            <person name="Matsumoto R"/>
            <person name="Murakumo K"/>
            <person name="Nishida K"/>
            <person name="Terakita A"/>
            <person name="Kuratani S"/>
            <person name="Sato K"/>
            <person name="Hyodo S Kuraku.S."/>
        </authorList>
    </citation>
    <scope>NUCLEOTIDE SEQUENCE [LARGE SCALE GENOMIC DNA]</scope>
</reference>
<comment type="caution">
    <text evidence="3">The sequence shown here is derived from an EMBL/GenBank/DDBJ whole genome shotgun (WGS) entry which is preliminary data.</text>
</comment>
<dbReference type="SUPFAM" id="SSF50814">
    <property type="entry name" value="Lipocalins"/>
    <property type="match status" value="1"/>
</dbReference>
<accession>A0A401SL27</accession>
<dbReference type="InterPro" id="IPR000463">
    <property type="entry name" value="Fatty_acid-bd"/>
</dbReference>
<gene>
    <name evidence="3" type="ORF">chiPu_0009545</name>
</gene>
<dbReference type="GO" id="GO:0008289">
    <property type="term" value="F:lipid binding"/>
    <property type="evidence" value="ECO:0007669"/>
    <property type="project" value="InterPro"/>
</dbReference>
<dbReference type="Gene3D" id="2.40.128.20">
    <property type="match status" value="1"/>
</dbReference>
<dbReference type="EMBL" id="BEZZ01000340">
    <property type="protein sequence ID" value="GCC31090.1"/>
    <property type="molecule type" value="Genomic_DNA"/>
</dbReference>
<dbReference type="OrthoDB" id="354351at2759"/>
<feature type="domain" description="Cytosolic fatty-acid binding proteins" evidence="2">
    <location>
        <begin position="59"/>
        <end position="76"/>
    </location>
</feature>
<keyword evidence="4" id="KW-1185">Reference proteome</keyword>
<evidence type="ECO:0000256" key="1">
    <source>
        <dbReference type="ARBA" id="ARBA00008390"/>
    </source>
</evidence>
<dbReference type="InterPro" id="IPR012674">
    <property type="entry name" value="Calycin"/>
</dbReference>
<dbReference type="OMA" id="HTEIRCA"/>
<dbReference type="CDD" id="cd00742">
    <property type="entry name" value="FABP"/>
    <property type="match status" value="1"/>
</dbReference>